<sequence>MKHNYKHQNKNLDDWQKLPVFLRQYPQFQMNQLRTLLLKREVNGLARHIKKIGKPLYINTPGFLSWIEQKGGES</sequence>
<evidence type="ECO:0000313" key="1">
    <source>
        <dbReference type="EMBL" id="KKM84322.1"/>
    </source>
</evidence>
<dbReference type="EMBL" id="LAZR01007585">
    <property type="protein sequence ID" value="KKM84322.1"/>
    <property type="molecule type" value="Genomic_DNA"/>
</dbReference>
<accession>A0A0F9NSS0</accession>
<proteinExistence type="predicted"/>
<protein>
    <submittedName>
        <fullName evidence="1">Uncharacterized protein</fullName>
    </submittedName>
</protein>
<comment type="caution">
    <text evidence="1">The sequence shown here is derived from an EMBL/GenBank/DDBJ whole genome shotgun (WGS) entry which is preliminary data.</text>
</comment>
<gene>
    <name evidence="1" type="ORF">LCGC14_1300380</name>
</gene>
<organism evidence="1">
    <name type="scientific">marine sediment metagenome</name>
    <dbReference type="NCBI Taxonomy" id="412755"/>
    <lineage>
        <taxon>unclassified sequences</taxon>
        <taxon>metagenomes</taxon>
        <taxon>ecological metagenomes</taxon>
    </lineage>
</organism>
<name>A0A0F9NSS0_9ZZZZ</name>
<reference evidence="1" key="1">
    <citation type="journal article" date="2015" name="Nature">
        <title>Complex archaea that bridge the gap between prokaryotes and eukaryotes.</title>
        <authorList>
            <person name="Spang A."/>
            <person name="Saw J.H."/>
            <person name="Jorgensen S.L."/>
            <person name="Zaremba-Niedzwiedzka K."/>
            <person name="Martijn J."/>
            <person name="Lind A.E."/>
            <person name="van Eijk R."/>
            <person name="Schleper C."/>
            <person name="Guy L."/>
            <person name="Ettema T.J."/>
        </authorList>
    </citation>
    <scope>NUCLEOTIDE SEQUENCE</scope>
</reference>
<dbReference type="AlphaFoldDB" id="A0A0F9NSS0"/>